<evidence type="ECO:0000256" key="1">
    <source>
        <dbReference type="SAM" id="MobiDB-lite"/>
    </source>
</evidence>
<dbReference type="Proteomes" id="UP000324748">
    <property type="component" value="Unassembled WGS sequence"/>
</dbReference>
<keyword evidence="3" id="KW-1185">Reference proteome</keyword>
<gene>
    <name evidence="2" type="ORF">PGT21_018760</name>
</gene>
<evidence type="ECO:0000313" key="3">
    <source>
        <dbReference type="Proteomes" id="UP000324748"/>
    </source>
</evidence>
<comment type="caution">
    <text evidence="2">The sequence shown here is derived from an EMBL/GenBank/DDBJ whole genome shotgun (WGS) entry which is preliminary data.</text>
</comment>
<organism evidence="2 3">
    <name type="scientific">Puccinia graminis f. sp. tritici</name>
    <dbReference type="NCBI Taxonomy" id="56615"/>
    <lineage>
        <taxon>Eukaryota</taxon>
        <taxon>Fungi</taxon>
        <taxon>Dikarya</taxon>
        <taxon>Basidiomycota</taxon>
        <taxon>Pucciniomycotina</taxon>
        <taxon>Pucciniomycetes</taxon>
        <taxon>Pucciniales</taxon>
        <taxon>Pucciniaceae</taxon>
        <taxon>Puccinia</taxon>
    </lineage>
</organism>
<evidence type="ECO:0000313" key="2">
    <source>
        <dbReference type="EMBL" id="KAA1074754.1"/>
    </source>
</evidence>
<dbReference type="AlphaFoldDB" id="A0A5B0MFG7"/>
<reference evidence="2 3" key="1">
    <citation type="submission" date="2019-05" db="EMBL/GenBank/DDBJ databases">
        <title>Emergence of the Ug99 lineage of the wheat stem rust pathogen through somatic hybridization.</title>
        <authorList>
            <person name="Li F."/>
            <person name="Upadhyaya N.M."/>
            <person name="Sperschneider J."/>
            <person name="Matny O."/>
            <person name="Nguyen-Phuc H."/>
            <person name="Mago R."/>
            <person name="Raley C."/>
            <person name="Miller M.E."/>
            <person name="Silverstein K.A.T."/>
            <person name="Henningsen E."/>
            <person name="Hirsch C.D."/>
            <person name="Visser B."/>
            <person name="Pretorius Z.A."/>
            <person name="Steffenson B.J."/>
            <person name="Schwessinger B."/>
            <person name="Dodds P.N."/>
            <person name="Figueroa M."/>
        </authorList>
    </citation>
    <scope>NUCLEOTIDE SEQUENCE [LARGE SCALE GENOMIC DNA]</scope>
    <source>
        <strain evidence="2">21-0</strain>
    </source>
</reference>
<proteinExistence type="predicted"/>
<accession>A0A5B0MFG7</accession>
<name>A0A5B0MFG7_PUCGR</name>
<protein>
    <submittedName>
        <fullName evidence="2">Uncharacterized protein</fullName>
    </submittedName>
</protein>
<feature type="compositionally biased region" description="Low complexity" evidence="1">
    <location>
        <begin position="128"/>
        <end position="144"/>
    </location>
</feature>
<feature type="region of interest" description="Disordered" evidence="1">
    <location>
        <begin position="341"/>
        <end position="362"/>
    </location>
</feature>
<feature type="region of interest" description="Disordered" evidence="1">
    <location>
        <begin position="128"/>
        <end position="165"/>
    </location>
</feature>
<sequence length="388" mass="43521">MQLNCVNAQFLLFFHPEFQPTNHQLFPSTLSPPVTQFCERFQTSFSPPEVPLGLEIVQVAQRAALYQPTPWELLTPQEQRDRALARVQLNEEKRIDNLFAFNALKRQHKNCRRELLAELKAKRLAKMSVTSSSSAATTPAAQTAVHSPISGPTTPTCTVPFPQPLDQGAASQLEERVNRLRLITIQKKLQPVLVEKPTEATLVKRDLTTVTTARASVQKTNLAIVPEGTAPATAPVELASDAMDLDPQASSSLASTQKRRESPEVRMLSKEEKIQLLTKEHILLWKRCEAARPSGATEELKALLCQAQESQKTLQKLIPRKELEEFVKGWNPWTIKKELYPSAPKKDGGKKRSSSSKDAKVLYKDPNRWKKVMRGCNTSEAAYRHMAD</sequence>
<dbReference type="EMBL" id="VSWC01000157">
    <property type="protein sequence ID" value="KAA1074754.1"/>
    <property type="molecule type" value="Genomic_DNA"/>
</dbReference>
<dbReference type="OrthoDB" id="2512063at2759"/>